<feature type="domain" description="IPT/TIG" evidence="2">
    <location>
        <begin position="45"/>
        <end position="102"/>
    </location>
</feature>
<dbReference type="CDD" id="cd00102">
    <property type="entry name" value="IPT"/>
    <property type="match status" value="1"/>
</dbReference>
<evidence type="ECO:0000313" key="4">
    <source>
        <dbReference type="Proteomes" id="UP001597459"/>
    </source>
</evidence>
<dbReference type="PROSITE" id="PS51257">
    <property type="entry name" value="PROKAR_LIPOPROTEIN"/>
    <property type="match status" value="1"/>
</dbReference>
<dbReference type="InterPro" id="IPR013783">
    <property type="entry name" value="Ig-like_fold"/>
</dbReference>
<name>A0ABW5N791_9FLAO</name>
<dbReference type="EMBL" id="JBHULX010000013">
    <property type="protein sequence ID" value="MFD2591056.1"/>
    <property type="molecule type" value="Genomic_DNA"/>
</dbReference>
<dbReference type="SUPFAM" id="SSF81296">
    <property type="entry name" value="E set domains"/>
    <property type="match status" value="1"/>
</dbReference>
<dbReference type="SUPFAM" id="SSF69304">
    <property type="entry name" value="Tricorn protease N-terminal domain"/>
    <property type="match status" value="1"/>
</dbReference>
<reference evidence="4" key="1">
    <citation type="journal article" date="2019" name="Int. J. Syst. Evol. Microbiol.">
        <title>The Global Catalogue of Microorganisms (GCM) 10K type strain sequencing project: providing services to taxonomists for standard genome sequencing and annotation.</title>
        <authorList>
            <consortium name="The Broad Institute Genomics Platform"/>
            <consortium name="The Broad Institute Genome Sequencing Center for Infectious Disease"/>
            <person name="Wu L."/>
            <person name="Ma J."/>
        </authorList>
    </citation>
    <scope>NUCLEOTIDE SEQUENCE [LARGE SCALE GENOMIC DNA]</scope>
    <source>
        <strain evidence="4">KCTC 42423</strain>
    </source>
</reference>
<dbReference type="Pfam" id="PF01833">
    <property type="entry name" value="TIG"/>
    <property type="match status" value="2"/>
</dbReference>
<keyword evidence="1" id="KW-0732">Signal</keyword>
<dbReference type="RefSeq" id="WP_378253273.1">
    <property type="nucleotide sequence ID" value="NZ_JBHSJV010000001.1"/>
</dbReference>
<feature type="domain" description="IPT/TIG" evidence="2">
    <location>
        <begin position="114"/>
        <end position="182"/>
    </location>
</feature>
<keyword evidence="4" id="KW-1185">Reference proteome</keyword>
<evidence type="ECO:0000259" key="2">
    <source>
        <dbReference type="Pfam" id="PF01833"/>
    </source>
</evidence>
<proteinExistence type="predicted"/>
<gene>
    <name evidence="3" type="ORF">ACFSTE_09450</name>
</gene>
<sequence length="457" mass="50407">MRKILVVLLLLGVVVSCSEDESTPNEQSPEFPENLSLIAQKVAAEDTITIRGEHFSDQEIYTVTFAKNKIGKLIETQSEVLKVQVPKEAQSGEVRLTYKNRTEVVGTVVIIEFPKVTHLSKTSLNTGDLLTIHGSGFLTDEKYTVTFTDSVIGALQEITENTIQVVVPENAESGTVTLTYNGETKEIGAIEIIQKEKTRLFAYVAYDKIVELNPEDGAEIETIATVGADYLGKLNYSPINDELIGLQSYGAVTPSYDFTRIHITTGEVSRTELKHYEDLVMTAEGKLYAYVAYDKIVELNPEDGTEIGTIATLGADYFGKMVYAKATHELIGLQSYGTTTPGYDLTKINIATGEVSRIVLKHYEDLVMTAEGKLYAYVAYDKIVELNPEDGTEITTIATLGADYFGKMVYAKATHELIGLQSYGTTTPGYDFTKINIATGEVSRTELKHYEDLIIKN</sequence>
<dbReference type="Proteomes" id="UP001597459">
    <property type="component" value="Unassembled WGS sequence"/>
</dbReference>
<dbReference type="InterPro" id="IPR014756">
    <property type="entry name" value="Ig_E-set"/>
</dbReference>
<accession>A0ABW5N791</accession>
<dbReference type="InterPro" id="IPR002909">
    <property type="entry name" value="IPT_dom"/>
</dbReference>
<evidence type="ECO:0000313" key="3">
    <source>
        <dbReference type="EMBL" id="MFD2591056.1"/>
    </source>
</evidence>
<dbReference type="Gene3D" id="2.60.40.10">
    <property type="entry name" value="Immunoglobulins"/>
    <property type="match status" value="2"/>
</dbReference>
<comment type="caution">
    <text evidence="3">The sequence shown here is derived from an EMBL/GenBank/DDBJ whole genome shotgun (WGS) entry which is preliminary data.</text>
</comment>
<feature type="chain" id="PRO_5047148554" evidence="1">
    <location>
        <begin position="19"/>
        <end position="457"/>
    </location>
</feature>
<protein>
    <submittedName>
        <fullName evidence="3">IPT/TIG domain-containing protein</fullName>
    </submittedName>
</protein>
<organism evidence="3 4">
    <name type="scientific">Aquimarina hainanensis</name>
    <dbReference type="NCBI Taxonomy" id="1578017"/>
    <lineage>
        <taxon>Bacteria</taxon>
        <taxon>Pseudomonadati</taxon>
        <taxon>Bacteroidota</taxon>
        <taxon>Flavobacteriia</taxon>
        <taxon>Flavobacteriales</taxon>
        <taxon>Flavobacteriaceae</taxon>
        <taxon>Aquimarina</taxon>
    </lineage>
</organism>
<feature type="signal peptide" evidence="1">
    <location>
        <begin position="1"/>
        <end position="18"/>
    </location>
</feature>
<evidence type="ECO:0000256" key="1">
    <source>
        <dbReference type="SAM" id="SignalP"/>
    </source>
</evidence>